<dbReference type="EMBL" id="VYZI01000346">
    <property type="protein sequence ID" value="NWR76430.1"/>
    <property type="molecule type" value="Genomic_DNA"/>
</dbReference>
<evidence type="ECO:0000259" key="15">
    <source>
        <dbReference type="PROSITE" id="PS50211"/>
    </source>
</evidence>
<dbReference type="InterPro" id="IPR001194">
    <property type="entry name" value="cDENN_dom"/>
</dbReference>
<feature type="non-terminal residue" evidence="16">
    <location>
        <position position="1"/>
    </location>
</feature>
<dbReference type="InterPro" id="IPR037516">
    <property type="entry name" value="Tripartite_DENN"/>
</dbReference>
<organism evidence="16 17">
    <name type="scientific">Centropus unirufus</name>
    <dbReference type="NCBI Taxonomy" id="1118519"/>
    <lineage>
        <taxon>Eukaryota</taxon>
        <taxon>Metazoa</taxon>
        <taxon>Chordata</taxon>
        <taxon>Craniata</taxon>
        <taxon>Vertebrata</taxon>
        <taxon>Euteleostomi</taxon>
        <taxon>Archelosauria</taxon>
        <taxon>Archosauria</taxon>
        <taxon>Dinosauria</taxon>
        <taxon>Saurischia</taxon>
        <taxon>Theropoda</taxon>
        <taxon>Coelurosauria</taxon>
        <taxon>Aves</taxon>
        <taxon>Neognathae</taxon>
        <taxon>Neoaves</taxon>
        <taxon>Otidimorphae</taxon>
        <taxon>Cuculiformes</taxon>
        <taxon>Centropidae</taxon>
        <taxon>Centropus</taxon>
    </lineage>
</organism>
<evidence type="ECO:0000256" key="7">
    <source>
        <dbReference type="ARBA" id="ARBA00022658"/>
    </source>
</evidence>
<evidence type="ECO:0000256" key="5">
    <source>
        <dbReference type="ARBA" id="ARBA00022475"/>
    </source>
</evidence>
<comment type="subcellular location">
    <subcellularLocation>
        <location evidence="1">Cell membrane</location>
    </subcellularLocation>
    <subcellularLocation>
        <location evidence="2">Cytoplasm</location>
    </subcellularLocation>
</comment>
<dbReference type="GO" id="GO:0042981">
    <property type="term" value="P:regulation of apoptotic process"/>
    <property type="evidence" value="ECO:0007669"/>
    <property type="project" value="TreeGrafter"/>
</dbReference>
<feature type="compositionally biased region" description="Basic residues" evidence="14">
    <location>
        <begin position="143"/>
        <end position="154"/>
    </location>
</feature>
<evidence type="ECO:0000256" key="9">
    <source>
        <dbReference type="ARBA" id="ARBA00023136"/>
    </source>
</evidence>
<dbReference type="GO" id="GO:0005829">
    <property type="term" value="C:cytosol"/>
    <property type="evidence" value="ECO:0007669"/>
    <property type="project" value="TreeGrafter"/>
</dbReference>
<feature type="region of interest" description="Disordered" evidence="14">
    <location>
        <begin position="740"/>
        <end position="835"/>
    </location>
</feature>
<dbReference type="PANTHER" id="PTHR13008:SF7">
    <property type="entry name" value="MAP KINASE-ACTIVATING DEATH DOMAIN PROTEIN"/>
    <property type="match status" value="1"/>
</dbReference>
<sequence length="1640" mass="183194">RQPSSDSIAQTPELLRRYPLEDHVDFPLPPDVVFFCQPEGCLSVRQKRMSFRDDTSFVFTLTDKDTGVIRYGICVNFYRSFQKRVPKEKGEGTGGHRAREGQKIPKSGDAPAPQEDVVTESSESGSALQAPSTESTPDVNRSPRNKHQAKGSHRSRNSSLTSLCILSHYPFFSTFRECLYTLKRLVDCCSERLLGKKLGIPRGVQRDTMWRIFTGSFLVEEKSSALLHDLREIEAWIYRLLRSPMPVAGQKRVDVEVLPHELQPALTFALPDPSRFTLVDFPLHLPLELLGVDACLQVLTCILLEHKVVLQSRDYNALSMSVMAFVAMIYPLEYMFPVIPLLPTCMASAEQLLLAPTPYIIGVPASFFLYKLDFKMPDDVWLIDLDTNRVIVPTNADALPALPEPEASELKKHLKQALASMSLNTQPILNLEKFHEGQEVPLLLGRPQNDLQSTPSTEFNPLIYGNDVDSVDVATRVAMVRFFNSPNVLQGFQMHTRTLRLFPRPVVAFQANSFLASRPKQTPFADKLSRTQAVEYFGEWSLNPTNYAFQRIHNNMFDPALIGDKPKWYAHQLQPIHYRVYDSNSQLAEALNVPVEKETDSDATDDSDSVDYDDSSSSYSSLGDFVSEMMKCDINGDTPNVDPLTHAALGDASEVEFDDFQEYSGDLDEQAMDSENSQENNQPRSSSSTTASSSPSTVIHGVNHESADSAEMEEKLVAGFSSHLPSLPLQASFPKISLDRRESDSAAGSMSSSEGVVRKREYDNPYFEPQYGFPTEDEDDEQEESYTPRFNQNLNGSRQKLLRPNSLKLANDSDADSDSRASSPNSTVSNNSSEGFGGIMSFASSLYRNHSTSFSLSNLALPTKVGRDKNTPFPSLKVFGLNTIMEIITEAGPVSNEGNRRALVDQKSSVIKHSPTVKRESPSPQGRTSNSSENQQFLKEVVHNVLDGQGVGWLNMKRVRRLLESEQLRVFVLSKLNRTIQSEEDARQDVIQDVEISRKVYKGMLDLLKCTVLSLEQSYANAGLGGMASVFGLLEIAHTHYYNKEPEKRKRSPTDGSVTPVGKDSASSPRAEPKPVRQLLVPQPMPKALSPAGKGPREFDTRSLKEENFIASIELWNKHQEVKKQKSLEKTRPEGVKHFDLGETDEKKSQISADSGLSLASGSQKSDFDSVPTGGPAVMVRSTSQDSEVSTVVSNSSGETLGADSDLSSNAGDGPSVENGGNLTGSRGTVSDSEIETNSATSSIFAKSHNLKQNVKDGKGSTPGRGPEDGNQRVYLYEGLLGRDKGSVWDQLEDAAMETFSMSKERSTLWDQMQFWEDAFLDAVMLEREGMGMDQGPQEMIDRYLSLGEHDRKRLEDDEDRLLATLLHNMIAYMLMIKVNKNDIRKKVRRLMGKSHIGLVHSQQINDILDKLANLNGRELPVRPSGSRHIKKQTFVVHAGTDTTGDIFFMEVCDDCIVLRSNIGTVYERWWYEKLINMTYCPKTKVLCLWRRNGQETQLNKFYTKKCRELYYCVKDSMERAAARQQSIKPGPELGGEFPVQDMKTGEGGLLQVTLEGINLKFMHSQVFIELNHIKKCNTVRGVFVLEEFVPETKEVVSHKYKTPMAHEICYSVLCLFSYVAAIRGKEAENKSKPPRPVSS</sequence>
<dbReference type="Pfam" id="PF03456">
    <property type="entry name" value="uDENN"/>
    <property type="match status" value="1"/>
</dbReference>
<keyword evidence="8" id="KW-0053">Apoptosis</keyword>
<feature type="compositionally biased region" description="Polar residues" evidence="14">
    <location>
        <begin position="673"/>
        <end position="684"/>
    </location>
</feature>
<dbReference type="PANTHER" id="PTHR13008">
    <property type="entry name" value="MAP-KINASE ACTIVATING DEATH DOMAIN PROTEIN MADD /DENN/AEX-3 C.ELEGANS"/>
    <property type="match status" value="1"/>
</dbReference>
<reference evidence="16 17" key="1">
    <citation type="submission" date="2019-09" db="EMBL/GenBank/DDBJ databases">
        <title>Bird 10,000 Genomes (B10K) Project - Family phase.</title>
        <authorList>
            <person name="Zhang G."/>
        </authorList>
    </citation>
    <scope>NUCLEOTIDE SEQUENCE [LARGE SCALE GENOMIC DNA]</scope>
    <source>
        <strain evidence="16">B10K-DU-017-25</strain>
        <tissue evidence="16">Mixed tissue sample</tissue>
    </source>
</reference>
<comment type="caution">
    <text evidence="16">The sequence shown here is derived from an EMBL/GenBank/DDBJ whole genome shotgun (WGS) entry which is preliminary data.</text>
</comment>
<keyword evidence="5" id="KW-1003">Cell membrane</keyword>
<evidence type="ECO:0000256" key="10">
    <source>
        <dbReference type="ARBA" id="ARBA00060181"/>
    </source>
</evidence>
<dbReference type="Pfam" id="PF23629">
    <property type="entry name" value="Death_MADD"/>
    <property type="match status" value="1"/>
</dbReference>
<dbReference type="InterPro" id="IPR005113">
    <property type="entry name" value="uDENN_dom"/>
</dbReference>
<keyword evidence="6" id="KW-0963">Cytoplasm</keyword>
<dbReference type="GO" id="GO:0006915">
    <property type="term" value="P:apoptotic process"/>
    <property type="evidence" value="ECO:0007669"/>
    <property type="project" value="UniProtKB-KW"/>
</dbReference>
<feature type="compositionally biased region" description="Polar residues" evidence="14">
    <location>
        <begin position="1219"/>
        <end position="1245"/>
    </location>
</feature>
<evidence type="ECO:0000256" key="2">
    <source>
        <dbReference type="ARBA" id="ARBA00004496"/>
    </source>
</evidence>
<dbReference type="Pfam" id="PF02141">
    <property type="entry name" value="DENN"/>
    <property type="match status" value="1"/>
</dbReference>
<feature type="compositionally biased region" description="Polar residues" evidence="14">
    <location>
        <begin position="788"/>
        <end position="798"/>
    </location>
</feature>
<feature type="region of interest" description="Disordered" evidence="14">
    <location>
        <begin position="905"/>
        <end position="933"/>
    </location>
</feature>
<feature type="compositionally biased region" description="Low complexity" evidence="14">
    <location>
        <begin position="1152"/>
        <end position="1163"/>
    </location>
</feature>
<comment type="subunit">
    <text evidence="11">Interacts (via death domain) with TNFRSF1A (via death domain). Interacts with PIDD1. Interacts with YWHAZ. Interacts (via death domain) with KIF1B; links the motor KIF1B to Rab3-carrying vesicles in anterograde synaptic vesicle transport. Interacts with KIF1A. Interacts (via uDENN domain) with RAB3A, RAB3B, RAB3C and RAB3D; the GTP-bound form of the Rab proteins is preferred for interaction.</text>
</comment>
<dbReference type="Gene3D" id="3.40.50.11500">
    <property type="match status" value="1"/>
</dbReference>
<dbReference type="FunFam" id="3.40.50.11500:FF:000002">
    <property type="entry name" value="MAP kinase-activating death domain protein-like Protein"/>
    <property type="match status" value="1"/>
</dbReference>
<dbReference type="GO" id="GO:0005085">
    <property type="term" value="F:guanyl-nucleotide exchange factor activity"/>
    <property type="evidence" value="ECO:0007669"/>
    <property type="project" value="UniProtKB-KW"/>
</dbReference>
<evidence type="ECO:0000256" key="6">
    <source>
        <dbReference type="ARBA" id="ARBA00022490"/>
    </source>
</evidence>
<feature type="compositionally biased region" description="Low complexity" evidence="14">
    <location>
        <begin position="685"/>
        <end position="697"/>
    </location>
</feature>
<protein>
    <recommendedName>
        <fullName evidence="4">MAP kinase-activating death domain protein</fullName>
    </recommendedName>
    <alternativeName>
        <fullName evidence="12">Rab3 GDP/GTP exchange factor</fullName>
    </alternativeName>
    <alternativeName>
        <fullName evidence="13">Rab3 GDP/GTP exchange protein</fullName>
    </alternativeName>
</protein>
<evidence type="ECO:0000256" key="13">
    <source>
        <dbReference type="ARBA" id="ARBA00081633"/>
    </source>
</evidence>
<feature type="region of interest" description="Disordered" evidence="14">
    <location>
        <begin position="1044"/>
        <end position="1100"/>
    </location>
</feature>
<evidence type="ECO:0000313" key="16">
    <source>
        <dbReference type="EMBL" id="NWR76430.1"/>
    </source>
</evidence>
<name>A0A7K4ZYI6_9AVES</name>
<feature type="compositionally biased region" description="Basic and acidic residues" evidence="14">
    <location>
        <begin position="1121"/>
        <end position="1149"/>
    </location>
</feature>
<feature type="compositionally biased region" description="Acidic residues" evidence="14">
    <location>
        <begin position="601"/>
        <end position="614"/>
    </location>
</feature>
<feature type="compositionally biased region" description="Acidic residues" evidence="14">
    <location>
        <begin position="775"/>
        <end position="784"/>
    </location>
</feature>
<evidence type="ECO:0000256" key="1">
    <source>
        <dbReference type="ARBA" id="ARBA00004236"/>
    </source>
</evidence>
<dbReference type="Pfam" id="PF25328">
    <property type="entry name" value="PH_MADD"/>
    <property type="match status" value="1"/>
</dbReference>
<keyword evidence="9" id="KW-0472">Membrane</keyword>
<feature type="region of interest" description="Disordered" evidence="14">
    <location>
        <begin position="1121"/>
        <end position="1272"/>
    </location>
</feature>
<feature type="region of interest" description="Disordered" evidence="14">
    <location>
        <begin position="670"/>
        <end position="700"/>
    </location>
</feature>
<feature type="non-terminal residue" evidence="16">
    <location>
        <position position="1640"/>
    </location>
</feature>
<dbReference type="Proteomes" id="UP000517892">
    <property type="component" value="Unassembled WGS sequence"/>
</dbReference>
<dbReference type="Gene3D" id="3.30.450.200">
    <property type="match status" value="1"/>
</dbReference>
<evidence type="ECO:0000313" key="17">
    <source>
        <dbReference type="Proteomes" id="UP000517892"/>
    </source>
</evidence>
<evidence type="ECO:0000256" key="4">
    <source>
        <dbReference type="ARBA" id="ARBA00017868"/>
    </source>
</evidence>
<feature type="compositionally biased region" description="Low complexity" evidence="14">
    <location>
        <begin position="820"/>
        <end position="833"/>
    </location>
</feature>
<evidence type="ECO:0000256" key="12">
    <source>
        <dbReference type="ARBA" id="ARBA00079552"/>
    </source>
</evidence>
<keyword evidence="17" id="KW-1185">Reference proteome</keyword>
<feature type="region of interest" description="Disordered" evidence="14">
    <location>
        <begin position="593"/>
        <end position="618"/>
    </location>
</feature>
<gene>
    <name evidence="16" type="primary">Madd</name>
    <name evidence="16" type="ORF">CENUNI_R03988</name>
</gene>
<dbReference type="InterPro" id="IPR056574">
    <property type="entry name" value="Death_MADD"/>
</dbReference>
<comment type="function">
    <text evidence="10">Guanyl-nucleotide exchange factor that regulates small GTPases of the Rab family. Converts GDP-bound inactive form of RAB27A and RAB27B to the GTP-bound active forms. Converts GDP-bound inactive form of RAB3A, RAB3C and RAB3D to the GTP-bound active forms, GTPases involved in synaptic vesicle exocytosis and vesicle secretion. Plays a role in synaptic vesicle formation and in vesicle trafficking at the neuromuscular junction. Involved in up-regulating a post-docking step of synaptic exocytosis in central synapses. Probably by binding to the motor proteins KIF1B and KIF1A, mediates motor-dependent transport of GTP-RAB3A-positive vesicles to the presynaptic nerve terminals. Plays a role in TNFA-mediated activation of the MAPK pathway, including ERK1/2. May link TNFRSF1A with MAP kinase activation. May be involved in the regulation of TNFA-induced apoptosis.</text>
</comment>
<dbReference type="InterPro" id="IPR057469">
    <property type="entry name" value="PH_MADD"/>
</dbReference>
<dbReference type="InterPro" id="IPR043153">
    <property type="entry name" value="DENN_C"/>
</dbReference>
<dbReference type="SMART" id="SM00801">
    <property type="entry name" value="dDENN"/>
    <property type="match status" value="1"/>
</dbReference>
<feature type="compositionally biased region" description="Polar residues" evidence="14">
    <location>
        <begin position="922"/>
        <end position="933"/>
    </location>
</feature>
<feature type="compositionally biased region" description="Polar residues" evidence="14">
    <location>
        <begin position="1181"/>
        <end position="1199"/>
    </location>
</feature>
<evidence type="ECO:0000256" key="11">
    <source>
        <dbReference type="ARBA" id="ARBA00064743"/>
    </source>
</evidence>
<feature type="compositionally biased region" description="Polar residues" evidence="14">
    <location>
        <begin position="119"/>
        <end position="139"/>
    </location>
</feature>
<dbReference type="GO" id="GO:0032483">
    <property type="term" value="P:regulation of Rab protein signal transduction"/>
    <property type="evidence" value="ECO:0007669"/>
    <property type="project" value="TreeGrafter"/>
</dbReference>
<feature type="compositionally biased region" description="Low complexity" evidence="14">
    <location>
        <begin position="745"/>
        <end position="755"/>
    </location>
</feature>
<evidence type="ECO:0000256" key="3">
    <source>
        <dbReference type="ARBA" id="ARBA00005978"/>
    </source>
</evidence>
<feature type="region of interest" description="Disordered" evidence="14">
    <location>
        <begin position="86"/>
        <end position="154"/>
    </location>
</feature>
<dbReference type="InterPro" id="IPR005112">
    <property type="entry name" value="dDENN_dom"/>
</dbReference>
<dbReference type="OrthoDB" id="6282239at2759"/>
<evidence type="ECO:0000256" key="8">
    <source>
        <dbReference type="ARBA" id="ARBA00022703"/>
    </source>
</evidence>
<keyword evidence="7" id="KW-0344">Guanine-nucleotide releasing factor</keyword>
<dbReference type="GO" id="GO:0005886">
    <property type="term" value="C:plasma membrane"/>
    <property type="evidence" value="ECO:0007669"/>
    <property type="project" value="UniProtKB-SubCell"/>
</dbReference>
<dbReference type="PROSITE" id="PS50211">
    <property type="entry name" value="DENN"/>
    <property type="match status" value="1"/>
</dbReference>
<accession>A0A7K4ZYI6</accession>
<dbReference type="InterPro" id="IPR039980">
    <property type="entry name" value="MADD"/>
</dbReference>
<feature type="domain" description="UDENN" evidence="15">
    <location>
        <begin position="1"/>
        <end position="551"/>
    </location>
</feature>
<comment type="similarity">
    <text evidence="3">Belongs to the MADD family.</text>
</comment>
<dbReference type="SMART" id="SM00800">
    <property type="entry name" value="uDENN"/>
    <property type="match status" value="1"/>
</dbReference>
<evidence type="ECO:0000256" key="14">
    <source>
        <dbReference type="SAM" id="MobiDB-lite"/>
    </source>
</evidence>
<proteinExistence type="inferred from homology"/>
<dbReference type="SMART" id="SM00799">
    <property type="entry name" value="DENN"/>
    <property type="match status" value="1"/>
</dbReference>